<organism evidence="1 2">
    <name type="scientific">Dactylosporangium roseum</name>
    <dbReference type="NCBI Taxonomy" id="47989"/>
    <lineage>
        <taxon>Bacteria</taxon>
        <taxon>Bacillati</taxon>
        <taxon>Actinomycetota</taxon>
        <taxon>Actinomycetes</taxon>
        <taxon>Micromonosporales</taxon>
        <taxon>Micromonosporaceae</taxon>
        <taxon>Dactylosporangium</taxon>
    </lineage>
</organism>
<evidence type="ECO:0000313" key="2">
    <source>
        <dbReference type="Proteomes" id="UP001058271"/>
    </source>
</evidence>
<proteinExistence type="predicted"/>
<dbReference type="EMBL" id="CP073721">
    <property type="protein sequence ID" value="UWZ38141.1"/>
    <property type="molecule type" value="Genomic_DNA"/>
</dbReference>
<dbReference type="RefSeq" id="WP_260727518.1">
    <property type="nucleotide sequence ID" value="NZ_BAAABS010000033.1"/>
</dbReference>
<reference evidence="1" key="1">
    <citation type="submission" date="2021-04" db="EMBL/GenBank/DDBJ databases">
        <title>Biosynthetic gene clusters of Dactylosporangioum roseum.</title>
        <authorList>
            <person name="Hartkoorn R.C."/>
            <person name="Beaudoing E."/>
            <person name="Hot D."/>
            <person name="Moureu S."/>
        </authorList>
    </citation>
    <scope>NUCLEOTIDE SEQUENCE</scope>
    <source>
        <strain evidence="1">NRRL B-16295</strain>
    </source>
</reference>
<dbReference type="Proteomes" id="UP001058271">
    <property type="component" value="Chromosome"/>
</dbReference>
<evidence type="ECO:0008006" key="3">
    <source>
        <dbReference type="Google" id="ProtNLM"/>
    </source>
</evidence>
<gene>
    <name evidence="1" type="ORF">Drose_07760</name>
</gene>
<keyword evidence="2" id="KW-1185">Reference proteome</keyword>
<evidence type="ECO:0000313" key="1">
    <source>
        <dbReference type="EMBL" id="UWZ38141.1"/>
    </source>
</evidence>
<sequence length="152" mass="17395">MSEVRRLLRPLLGLWDMEATVGGVVTSRGWTSFAWADDGEFLVQRADAGPPGEDVPRDWLESSPFPTVSVIGYDDSEEGFTLLYSDARGVLRVYGLSLVGREWRMWRAAEGFHQRFKGVLSDDGHSITAFWERSTDGRTWLRDFDMTYERPR</sequence>
<protein>
    <recommendedName>
        <fullName evidence="3">DUF1579 domain-containing protein</fullName>
    </recommendedName>
</protein>
<accession>A0ABY5Z7Y2</accession>
<name>A0ABY5Z7Y2_9ACTN</name>